<reference evidence="2" key="1">
    <citation type="journal article" date="2019" name="Int. J. Syst. Evol. Microbiol.">
        <title>The Global Catalogue of Microorganisms (GCM) 10K type strain sequencing project: providing services to taxonomists for standard genome sequencing and annotation.</title>
        <authorList>
            <consortium name="The Broad Institute Genomics Platform"/>
            <consortium name="The Broad Institute Genome Sequencing Center for Infectious Disease"/>
            <person name="Wu L."/>
            <person name="Ma J."/>
        </authorList>
    </citation>
    <scope>NUCLEOTIDE SEQUENCE [LARGE SCALE GENOMIC DNA]</scope>
    <source>
        <strain evidence="2">PCU 347</strain>
    </source>
</reference>
<dbReference type="SUPFAM" id="SSF56784">
    <property type="entry name" value="HAD-like"/>
    <property type="match status" value="1"/>
</dbReference>
<accession>A0ABV8TR62</accession>
<dbReference type="InterPro" id="IPR023214">
    <property type="entry name" value="HAD_sf"/>
</dbReference>
<dbReference type="Proteomes" id="UP001595824">
    <property type="component" value="Unassembled WGS sequence"/>
</dbReference>
<organism evidence="1 2">
    <name type="scientific">Streptomyces andamanensis</name>
    <dbReference type="NCBI Taxonomy" id="1565035"/>
    <lineage>
        <taxon>Bacteria</taxon>
        <taxon>Bacillati</taxon>
        <taxon>Actinomycetota</taxon>
        <taxon>Actinomycetes</taxon>
        <taxon>Kitasatosporales</taxon>
        <taxon>Streptomycetaceae</taxon>
        <taxon>Streptomyces</taxon>
    </lineage>
</organism>
<gene>
    <name evidence="1" type="ORF">ACFPC0_36730</name>
</gene>
<keyword evidence="2" id="KW-1185">Reference proteome</keyword>
<keyword evidence="1" id="KW-0378">Hydrolase</keyword>
<protein>
    <submittedName>
        <fullName evidence="1">HAD hydrolase family protein</fullName>
    </submittedName>
</protein>
<evidence type="ECO:0000313" key="2">
    <source>
        <dbReference type="Proteomes" id="UP001595824"/>
    </source>
</evidence>
<name>A0ABV8TR62_9ACTN</name>
<proteinExistence type="predicted"/>
<dbReference type="GO" id="GO:0016787">
    <property type="term" value="F:hydrolase activity"/>
    <property type="evidence" value="ECO:0007669"/>
    <property type="project" value="UniProtKB-KW"/>
</dbReference>
<dbReference type="PANTHER" id="PTHR10000:SF53">
    <property type="entry name" value="5-AMINO-6-(5-PHOSPHO-D-RIBITYLAMINO)URACIL PHOSPHATASE YBJI-RELATED"/>
    <property type="match status" value="1"/>
</dbReference>
<dbReference type="RefSeq" id="WP_381744547.1">
    <property type="nucleotide sequence ID" value="NZ_JBHSDP010000029.1"/>
</dbReference>
<dbReference type="Gene3D" id="3.30.1240.10">
    <property type="match status" value="1"/>
</dbReference>
<dbReference type="EMBL" id="JBHSDP010000029">
    <property type="protein sequence ID" value="MFC4333211.1"/>
    <property type="molecule type" value="Genomic_DNA"/>
</dbReference>
<evidence type="ECO:0000313" key="1">
    <source>
        <dbReference type="EMBL" id="MFC4333211.1"/>
    </source>
</evidence>
<comment type="caution">
    <text evidence="1">The sequence shown here is derived from an EMBL/GenBank/DDBJ whole genome shotgun (WGS) entry which is preliminary data.</text>
</comment>
<dbReference type="Gene3D" id="3.40.50.1000">
    <property type="entry name" value="HAD superfamily/HAD-like"/>
    <property type="match status" value="1"/>
</dbReference>
<dbReference type="InterPro" id="IPR036412">
    <property type="entry name" value="HAD-like_sf"/>
</dbReference>
<dbReference type="PANTHER" id="PTHR10000">
    <property type="entry name" value="PHOSPHOSERINE PHOSPHATASE"/>
    <property type="match status" value="1"/>
</dbReference>
<dbReference type="Pfam" id="PF08282">
    <property type="entry name" value="Hydrolase_3"/>
    <property type="match status" value="1"/>
</dbReference>
<sequence length="266" mass="27662">MIDFSARSLVLDIDGTLCFDGRTVDHRILAALADCERAGHPLVFASARPVRDLLPVLDGAFPSATLIGGNGSLVSVGGRVRARAAFDSVVLGAFLEAVARYDARYLADGPWDYAYTGPEDHPITSRVDQGGLARRVDLAELPEVVKLLVVGASDLAACAEAGRGLGLTVNHHLDEAIVDLAPASTTKWDALTALGISTYVAFGNDINDLDLLRNAERAVRVGSHPSLEGVAHVTVPADPAAVAAEISRLARAARTDALPGLTGAGG</sequence>